<feature type="chain" id="PRO_5038541398" description="Lipoprotein" evidence="1">
    <location>
        <begin position="29"/>
        <end position="244"/>
    </location>
</feature>
<dbReference type="Proteomes" id="UP000000849">
    <property type="component" value="Chromosome"/>
</dbReference>
<dbReference type="AlphaFoldDB" id="D5UCE9"/>
<reference evidence="2 3" key="1">
    <citation type="journal article" date="2010" name="Stand. Genomic Sci.">
        <title>Complete genome sequence of Cellulomonas flavigena type strain (134).</title>
        <authorList>
            <person name="Abt B."/>
            <person name="Foster B."/>
            <person name="Lapidus A."/>
            <person name="Clum A."/>
            <person name="Sun H."/>
            <person name="Pukall R."/>
            <person name="Lucas S."/>
            <person name="Glavina Del Rio T."/>
            <person name="Nolan M."/>
            <person name="Tice H."/>
            <person name="Cheng J.F."/>
            <person name="Pitluck S."/>
            <person name="Liolios K."/>
            <person name="Ivanova N."/>
            <person name="Mavromatis K."/>
            <person name="Ovchinnikova G."/>
            <person name="Pati A."/>
            <person name="Goodwin L."/>
            <person name="Chen A."/>
            <person name="Palaniappan K."/>
            <person name="Land M."/>
            <person name="Hauser L."/>
            <person name="Chang Y.J."/>
            <person name="Jeffries C.D."/>
            <person name="Rohde M."/>
            <person name="Goker M."/>
            <person name="Woyke T."/>
            <person name="Bristow J."/>
            <person name="Eisen J.A."/>
            <person name="Markowitz V."/>
            <person name="Hugenholtz P."/>
            <person name="Kyrpides N.C."/>
            <person name="Klenk H.P."/>
        </authorList>
    </citation>
    <scope>NUCLEOTIDE SEQUENCE [LARGE SCALE GENOMIC DNA]</scope>
    <source>
        <strain evidence="3">ATCC 482 / DSM 20109 / BCRC 11376 / JCM 18109 / NBRC 3775 / NCIMB 8073 / NRS 134</strain>
    </source>
</reference>
<evidence type="ECO:0008006" key="4">
    <source>
        <dbReference type="Google" id="ProtNLM"/>
    </source>
</evidence>
<keyword evidence="1" id="KW-0732">Signal</keyword>
<dbReference type="RefSeq" id="WP_013116597.1">
    <property type="nucleotide sequence ID" value="NC_014151.1"/>
</dbReference>
<name>D5UCE9_CELFN</name>
<organism evidence="2 3">
    <name type="scientific">Cellulomonas flavigena (strain ATCC 482 / DSM 20109 / BCRC 11376 / JCM 18109 / NBRC 3775 / NCIMB 8073 / NRS 134)</name>
    <dbReference type="NCBI Taxonomy" id="446466"/>
    <lineage>
        <taxon>Bacteria</taxon>
        <taxon>Bacillati</taxon>
        <taxon>Actinomycetota</taxon>
        <taxon>Actinomycetes</taxon>
        <taxon>Micrococcales</taxon>
        <taxon>Cellulomonadaceae</taxon>
        <taxon>Cellulomonas</taxon>
    </lineage>
</organism>
<feature type="signal peptide" evidence="1">
    <location>
        <begin position="1"/>
        <end position="28"/>
    </location>
</feature>
<evidence type="ECO:0000313" key="2">
    <source>
        <dbReference type="EMBL" id="ADG74263.1"/>
    </source>
</evidence>
<dbReference type="eggNOG" id="ENOG5033HCA">
    <property type="taxonomic scope" value="Bacteria"/>
</dbReference>
<dbReference type="KEGG" id="cfl:Cfla_1365"/>
<evidence type="ECO:0000313" key="3">
    <source>
        <dbReference type="Proteomes" id="UP000000849"/>
    </source>
</evidence>
<dbReference type="EMBL" id="CP001964">
    <property type="protein sequence ID" value="ADG74263.1"/>
    <property type="molecule type" value="Genomic_DNA"/>
</dbReference>
<keyword evidence="3" id="KW-1185">Reference proteome</keyword>
<dbReference type="HOGENOM" id="CLU_1136451_0_0_11"/>
<proteinExistence type="predicted"/>
<protein>
    <recommendedName>
        <fullName evidence="4">Lipoprotein</fullName>
    </recommendedName>
</protein>
<sequence length="244" mass="25594">MSQGQTTRTARVATVVVVLAALLGACDAAPAPTPSSTGTRVAGEESDVRTRLADALATDRPDLARLLTDDSVTLTPVPTPWLPGRQILDVLADTGSHPVRFYVALSDEGDAVVLTRDADAFVGLLADADVRVPDEQTAVDVVDTYLDATRSFQVWSQRVGSLDEVELLPTLDAEQQAAWDAVVADLGADVAPTRAASRGDGFDVVAWVADGDTLVRHDVRVTEDGGLSDRTTVLATGLPVPVSP</sequence>
<dbReference type="OrthoDB" id="3476979at2"/>
<evidence type="ECO:0000256" key="1">
    <source>
        <dbReference type="SAM" id="SignalP"/>
    </source>
</evidence>
<dbReference type="STRING" id="446466.Cfla_1365"/>
<accession>D5UCE9</accession>
<gene>
    <name evidence="2" type="ordered locus">Cfla_1365</name>
</gene>